<dbReference type="SUPFAM" id="SSF49998">
    <property type="entry name" value="Amine oxidase catalytic domain"/>
    <property type="match status" value="1"/>
</dbReference>
<dbReference type="Proteomes" id="UP000818624">
    <property type="component" value="Chromosome 3"/>
</dbReference>
<keyword evidence="1" id="KW-0801">TPQ</keyword>
<evidence type="ECO:0000259" key="3">
    <source>
        <dbReference type="Pfam" id="PF01179"/>
    </source>
</evidence>
<evidence type="ECO:0000313" key="5">
    <source>
        <dbReference type="Proteomes" id="UP000818624"/>
    </source>
</evidence>
<organism evidence="4 5">
    <name type="scientific">Malassezia furfur</name>
    <name type="common">Pityriasis versicolor infection agent</name>
    <name type="synonym">Pityrosporum furfur</name>
    <dbReference type="NCBI Taxonomy" id="55194"/>
    <lineage>
        <taxon>Eukaryota</taxon>
        <taxon>Fungi</taxon>
        <taxon>Dikarya</taxon>
        <taxon>Basidiomycota</taxon>
        <taxon>Ustilaginomycotina</taxon>
        <taxon>Malasseziomycetes</taxon>
        <taxon>Malasseziales</taxon>
        <taxon>Malasseziaceae</taxon>
        <taxon>Malassezia</taxon>
    </lineage>
</organism>
<dbReference type="InterPro" id="IPR036460">
    <property type="entry name" value="Cu_amine_oxidase_C_sf"/>
</dbReference>
<dbReference type="Pfam" id="PF01179">
    <property type="entry name" value="Cu_amine_oxid"/>
    <property type="match status" value="1"/>
</dbReference>
<dbReference type="InterPro" id="IPR000269">
    <property type="entry name" value="Cu_amine_oxidase"/>
</dbReference>
<keyword evidence="5" id="KW-1185">Reference proteome</keyword>
<evidence type="ECO:0000256" key="2">
    <source>
        <dbReference type="SAM" id="MobiDB-lite"/>
    </source>
</evidence>
<dbReference type="GO" id="GO:0008131">
    <property type="term" value="F:primary methylamine oxidase activity"/>
    <property type="evidence" value="ECO:0007669"/>
    <property type="project" value="UniProtKB-EC"/>
</dbReference>
<name>A0ABY8EXF1_MALFU</name>
<dbReference type="PANTHER" id="PTHR10638:SF91">
    <property type="entry name" value="AMINE OXIDASE"/>
    <property type="match status" value="1"/>
</dbReference>
<gene>
    <name evidence="4" type="ORF">GLX27_003687</name>
</gene>
<dbReference type="Gene3D" id="2.70.98.20">
    <property type="entry name" value="Copper amine oxidase, catalytic domain"/>
    <property type="match status" value="1"/>
</dbReference>
<feature type="domain" description="Copper amine oxidase catalytic" evidence="3">
    <location>
        <begin position="1"/>
        <end position="367"/>
    </location>
</feature>
<accession>A0ABY8EXF1</accession>
<keyword evidence="1 4" id="KW-0560">Oxidoreductase</keyword>
<dbReference type="PANTHER" id="PTHR10638">
    <property type="entry name" value="COPPER AMINE OXIDASE"/>
    <property type="match status" value="1"/>
</dbReference>
<keyword evidence="1" id="KW-0479">Metal-binding</keyword>
<evidence type="ECO:0000256" key="1">
    <source>
        <dbReference type="RuleBase" id="RU000672"/>
    </source>
</evidence>
<comment type="PTM">
    <text evidence="1">Topaquinone (TPQ) is generated by copper-dependent autoxidation of a specific tyrosyl residue.</text>
</comment>
<feature type="compositionally biased region" description="Basic and acidic residues" evidence="2">
    <location>
        <begin position="381"/>
        <end position="397"/>
    </location>
</feature>
<feature type="region of interest" description="Disordered" evidence="2">
    <location>
        <begin position="372"/>
        <end position="398"/>
    </location>
</feature>
<proteinExistence type="inferred from homology"/>
<comment type="similarity">
    <text evidence="1">Belongs to the copper/topaquinone oxidase family.</text>
</comment>
<dbReference type="InterPro" id="IPR015798">
    <property type="entry name" value="Cu_amine_oxidase_C"/>
</dbReference>
<keyword evidence="1" id="KW-0186">Copper</keyword>
<dbReference type="EC" id="1.4.3.-" evidence="1"/>
<reference evidence="4 5" key="1">
    <citation type="journal article" date="2020" name="Elife">
        <title>Loss of centromere function drives karyotype evolution in closely related Malassezia species.</title>
        <authorList>
            <person name="Sankaranarayanan S.R."/>
            <person name="Ianiri G."/>
            <person name="Coelho M.A."/>
            <person name="Reza M.H."/>
            <person name="Thimmappa B.C."/>
            <person name="Ganguly P."/>
            <person name="Vadnala R.N."/>
            <person name="Sun S."/>
            <person name="Siddharthan R."/>
            <person name="Tellgren-Roth C."/>
            <person name="Dawson T.L."/>
            <person name="Heitman J."/>
            <person name="Sanyal K."/>
        </authorList>
    </citation>
    <scope>NUCLEOTIDE SEQUENCE [LARGE SCALE GENOMIC DNA]</scope>
    <source>
        <strain evidence="4">CBS14141</strain>
    </source>
</reference>
<dbReference type="EMBL" id="CP046236">
    <property type="protein sequence ID" value="WFD49010.1"/>
    <property type="molecule type" value="Genomic_DNA"/>
</dbReference>
<sequence>MVLHDVTFDGREVLYRMALSEMFVPYGDPRAPLHRKAAFDLGTYGAGYTANNLGLGCDCLGVIKYLDGNMIESDGTAFTSKNVVCIHEVDAGIQWKHTNLSTGKAVVVRRRQLQLQMIITVANYEYAFYYIFDQSGELMFDTLATGILSTTPIDPEGTEKCRFGTRVASGVLAPYHQHVFNLRIDPCIDGDGNSLEVVDSVPMPLDEENPYGIGYVTESRVVKRSGTEQLDADKGRVFKIVNLNKKNLTSHEPVAYKLVPIVSQKLLANPASWHARRSNFGTAPIWITKYRDNELYPAGDYTNQSNGDDGIRAYVERDEPVENEDIVVWHTFSFTHNPRPEDFLVMSAETARVSLKPYGFFEYNPTLDVPPSTQSFNKSVSYEESKQRAGISKRDTTHAGLNGDSAACCLTPAAN</sequence>
<evidence type="ECO:0000313" key="4">
    <source>
        <dbReference type="EMBL" id="WFD49010.1"/>
    </source>
</evidence>
<comment type="cofactor">
    <cofactor evidence="1">
        <name>Cu cation</name>
        <dbReference type="ChEBI" id="CHEBI:23378"/>
    </cofactor>
    <text evidence="1">Contains 1 topaquinone per subunit.</text>
</comment>
<protein>
    <recommendedName>
        <fullName evidence="1">Amine oxidase</fullName>
        <ecNumber evidence="1">1.4.3.-</ecNumber>
    </recommendedName>
</protein>